<dbReference type="GO" id="GO:0005524">
    <property type="term" value="F:ATP binding"/>
    <property type="evidence" value="ECO:0007669"/>
    <property type="project" value="UniProtKB-KW"/>
</dbReference>
<dbReference type="GO" id="GO:0000049">
    <property type="term" value="F:tRNA binding"/>
    <property type="evidence" value="ECO:0007669"/>
    <property type="project" value="InterPro"/>
</dbReference>
<dbReference type="InterPro" id="IPR005121">
    <property type="entry name" value="Fdx_antiC-bd"/>
</dbReference>
<evidence type="ECO:0000256" key="6">
    <source>
        <dbReference type="ARBA" id="ARBA00022741"/>
    </source>
</evidence>
<feature type="domain" description="FDX-ACB" evidence="18">
    <location>
        <begin position="342"/>
        <end position="434"/>
    </location>
</feature>
<keyword evidence="8" id="KW-0648">Protein biosynthesis</keyword>
<evidence type="ECO:0000256" key="10">
    <source>
        <dbReference type="ARBA" id="ARBA00022990"/>
    </source>
</evidence>
<protein>
    <recommendedName>
        <fullName evidence="16">Phenylalanine--tRNA ligase, mitochondrial</fullName>
        <ecNumber evidence="4">6.1.1.20</ecNumber>
    </recommendedName>
    <alternativeName>
        <fullName evidence="13">Phenylalanyl-tRNA synthetase</fullName>
    </alternativeName>
</protein>
<evidence type="ECO:0000313" key="19">
    <source>
        <dbReference type="EMBL" id="KAG8228252.1"/>
    </source>
</evidence>
<comment type="similarity">
    <text evidence="2">Belongs to the class-II aminoacyl-tRNA synthetase family.</text>
</comment>
<comment type="caution">
    <text evidence="19">The sequence shown here is derived from an EMBL/GenBank/DDBJ whole genome shotgun (WGS) entry which is preliminary data.</text>
</comment>
<feature type="domain" description="Aminoacyl-transfer RNA synthetases class-II family profile" evidence="17">
    <location>
        <begin position="81"/>
        <end position="340"/>
    </location>
</feature>
<dbReference type="EC" id="6.1.1.20" evidence="4"/>
<dbReference type="InterPro" id="IPR006195">
    <property type="entry name" value="aa-tRNA-synth_II"/>
</dbReference>
<reference evidence="19" key="2">
    <citation type="submission" date="2017-10" db="EMBL/GenBank/DDBJ databases">
        <title>Ladona fulva Genome sequencing and assembly.</title>
        <authorList>
            <person name="Murali S."/>
            <person name="Richards S."/>
            <person name="Bandaranaike D."/>
            <person name="Bellair M."/>
            <person name="Blankenburg K."/>
            <person name="Chao H."/>
            <person name="Dinh H."/>
            <person name="Doddapaneni H."/>
            <person name="Dugan-Rocha S."/>
            <person name="Elkadiri S."/>
            <person name="Gnanaolivu R."/>
            <person name="Hernandez B."/>
            <person name="Skinner E."/>
            <person name="Javaid M."/>
            <person name="Lee S."/>
            <person name="Li M."/>
            <person name="Ming W."/>
            <person name="Munidasa M."/>
            <person name="Muniz J."/>
            <person name="Nguyen L."/>
            <person name="Hughes D."/>
            <person name="Osuji N."/>
            <person name="Pu L.-L."/>
            <person name="Puazo M."/>
            <person name="Qu C."/>
            <person name="Quiroz J."/>
            <person name="Raj R."/>
            <person name="Weissenberger G."/>
            <person name="Xin Y."/>
            <person name="Zou X."/>
            <person name="Han Y."/>
            <person name="Worley K."/>
            <person name="Muzny D."/>
            <person name="Gibbs R."/>
        </authorList>
    </citation>
    <scope>NUCLEOTIDE SEQUENCE</scope>
    <source>
        <strain evidence="19">Sampled in the wild</strain>
    </source>
</reference>
<comment type="subcellular location">
    <subcellularLocation>
        <location evidence="1">Mitochondrion matrix</location>
    </subcellularLocation>
</comment>
<dbReference type="SUPFAM" id="SSF55681">
    <property type="entry name" value="Class II aaRS and biotin synthetases"/>
    <property type="match status" value="1"/>
</dbReference>
<dbReference type="InterPro" id="IPR004530">
    <property type="entry name" value="Phe-tRNA-synth_IIc_mito"/>
</dbReference>
<evidence type="ECO:0000256" key="13">
    <source>
        <dbReference type="ARBA" id="ARBA00031194"/>
    </source>
</evidence>
<accession>A0A8K0K5T7</accession>
<evidence type="ECO:0000256" key="15">
    <source>
        <dbReference type="ARBA" id="ARBA00060211"/>
    </source>
</evidence>
<dbReference type="FunFam" id="3.30.930.10:FF:000041">
    <property type="entry name" value="Phenylalanyl-tRNA synthetase 2, mitochondrial"/>
    <property type="match status" value="1"/>
</dbReference>
<keyword evidence="5" id="KW-0436">Ligase</keyword>
<comment type="subunit">
    <text evidence="3">Monomer.</text>
</comment>
<keyword evidence="12" id="KW-0030">Aminoacyl-tRNA synthetase</keyword>
<dbReference type="InterPro" id="IPR045864">
    <property type="entry name" value="aa-tRNA-synth_II/BPL/LPL"/>
</dbReference>
<name>A0A8K0K5T7_LADFU</name>
<dbReference type="AlphaFoldDB" id="A0A8K0K5T7"/>
<evidence type="ECO:0000256" key="1">
    <source>
        <dbReference type="ARBA" id="ARBA00004305"/>
    </source>
</evidence>
<evidence type="ECO:0000256" key="14">
    <source>
        <dbReference type="ARBA" id="ARBA00049255"/>
    </source>
</evidence>
<dbReference type="PROSITE" id="PS51447">
    <property type="entry name" value="FDX_ACB"/>
    <property type="match status" value="1"/>
</dbReference>
<keyword evidence="10" id="KW-0007">Acetylation</keyword>
<dbReference type="FunFam" id="3.30.70.380:FF:000002">
    <property type="entry name" value="phenylalanine--tRNA ligase, mitochondrial"/>
    <property type="match status" value="1"/>
</dbReference>
<keyword evidence="7" id="KW-0067">ATP-binding</keyword>
<evidence type="ECO:0000313" key="20">
    <source>
        <dbReference type="Proteomes" id="UP000792457"/>
    </source>
</evidence>
<keyword evidence="6" id="KW-0547">Nucleotide-binding</keyword>
<evidence type="ECO:0000256" key="11">
    <source>
        <dbReference type="ARBA" id="ARBA00023128"/>
    </source>
</evidence>
<dbReference type="InterPro" id="IPR036690">
    <property type="entry name" value="Fdx_antiC-bd_sf"/>
</dbReference>
<dbReference type="InterPro" id="IPR002319">
    <property type="entry name" value="Phenylalanyl-tRNA_Synthase"/>
</dbReference>
<keyword evidence="20" id="KW-1185">Reference proteome</keyword>
<dbReference type="GO" id="GO:0005759">
    <property type="term" value="C:mitochondrial matrix"/>
    <property type="evidence" value="ECO:0007669"/>
    <property type="project" value="UniProtKB-SubCell"/>
</dbReference>
<comment type="catalytic activity">
    <reaction evidence="14">
        <text>tRNA(Phe) + L-phenylalanine + ATP = L-phenylalanyl-tRNA(Phe) + AMP + diphosphate + H(+)</text>
        <dbReference type="Rhea" id="RHEA:19413"/>
        <dbReference type="Rhea" id="RHEA-COMP:9668"/>
        <dbReference type="Rhea" id="RHEA-COMP:9699"/>
        <dbReference type="ChEBI" id="CHEBI:15378"/>
        <dbReference type="ChEBI" id="CHEBI:30616"/>
        <dbReference type="ChEBI" id="CHEBI:33019"/>
        <dbReference type="ChEBI" id="CHEBI:58095"/>
        <dbReference type="ChEBI" id="CHEBI:78442"/>
        <dbReference type="ChEBI" id="CHEBI:78531"/>
        <dbReference type="ChEBI" id="CHEBI:456215"/>
        <dbReference type="EC" id="6.1.1.20"/>
    </reaction>
</comment>
<evidence type="ECO:0000256" key="16">
    <source>
        <dbReference type="ARBA" id="ARBA00073229"/>
    </source>
</evidence>
<dbReference type="PANTHER" id="PTHR11538:SF41">
    <property type="entry name" value="PHENYLALANINE--TRNA LIGASE, MITOCHONDRIAL"/>
    <property type="match status" value="1"/>
</dbReference>
<dbReference type="Gene3D" id="3.30.70.380">
    <property type="entry name" value="Ferrodoxin-fold anticodon-binding domain"/>
    <property type="match status" value="1"/>
</dbReference>
<dbReference type="GO" id="GO:0006432">
    <property type="term" value="P:phenylalanyl-tRNA aminoacylation"/>
    <property type="evidence" value="ECO:0007669"/>
    <property type="project" value="InterPro"/>
</dbReference>
<dbReference type="Pfam" id="PF01409">
    <property type="entry name" value="tRNA-synt_2d"/>
    <property type="match status" value="2"/>
</dbReference>
<dbReference type="Proteomes" id="UP000792457">
    <property type="component" value="Unassembled WGS sequence"/>
</dbReference>
<evidence type="ECO:0000256" key="5">
    <source>
        <dbReference type="ARBA" id="ARBA00022598"/>
    </source>
</evidence>
<organism evidence="19 20">
    <name type="scientific">Ladona fulva</name>
    <name type="common">Scarce chaser dragonfly</name>
    <name type="synonym">Libellula fulva</name>
    <dbReference type="NCBI Taxonomy" id="123851"/>
    <lineage>
        <taxon>Eukaryota</taxon>
        <taxon>Metazoa</taxon>
        <taxon>Ecdysozoa</taxon>
        <taxon>Arthropoda</taxon>
        <taxon>Hexapoda</taxon>
        <taxon>Insecta</taxon>
        <taxon>Pterygota</taxon>
        <taxon>Palaeoptera</taxon>
        <taxon>Odonata</taxon>
        <taxon>Epiprocta</taxon>
        <taxon>Anisoptera</taxon>
        <taxon>Libelluloidea</taxon>
        <taxon>Libellulidae</taxon>
        <taxon>Ladona</taxon>
    </lineage>
</organism>
<reference evidence="19" key="1">
    <citation type="submission" date="2013-04" db="EMBL/GenBank/DDBJ databases">
        <authorList>
            <person name="Qu J."/>
            <person name="Murali S.C."/>
            <person name="Bandaranaike D."/>
            <person name="Bellair M."/>
            <person name="Blankenburg K."/>
            <person name="Chao H."/>
            <person name="Dinh H."/>
            <person name="Doddapaneni H."/>
            <person name="Downs B."/>
            <person name="Dugan-Rocha S."/>
            <person name="Elkadiri S."/>
            <person name="Gnanaolivu R.D."/>
            <person name="Hernandez B."/>
            <person name="Javaid M."/>
            <person name="Jayaseelan J.C."/>
            <person name="Lee S."/>
            <person name="Li M."/>
            <person name="Ming W."/>
            <person name="Munidasa M."/>
            <person name="Muniz J."/>
            <person name="Nguyen L."/>
            <person name="Ongeri F."/>
            <person name="Osuji N."/>
            <person name="Pu L.-L."/>
            <person name="Puazo M."/>
            <person name="Qu C."/>
            <person name="Quiroz J."/>
            <person name="Raj R."/>
            <person name="Weissenberger G."/>
            <person name="Xin Y."/>
            <person name="Zou X."/>
            <person name="Han Y."/>
            <person name="Richards S."/>
            <person name="Worley K."/>
            <person name="Muzny D."/>
            <person name="Gibbs R."/>
        </authorList>
    </citation>
    <scope>NUCLEOTIDE SEQUENCE</scope>
    <source>
        <strain evidence="19">Sampled in the wild</strain>
    </source>
</reference>
<keyword evidence="11" id="KW-0496">Mitochondrion</keyword>
<evidence type="ECO:0000256" key="8">
    <source>
        <dbReference type="ARBA" id="ARBA00022917"/>
    </source>
</evidence>
<dbReference type="Gene3D" id="3.30.930.10">
    <property type="entry name" value="Bira Bifunctional Protein, Domain 2"/>
    <property type="match status" value="1"/>
</dbReference>
<dbReference type="EMBL" id="KZ308364">
    <property type="protein sequence ID" value="KAG8228252.1"/>
    <property type="molecule type" value="Genomic_DNA"/>
</dbReference>
<dbReference type="PROSITE" id="PS50862">
    <property type="entry name" value="AA_TRNA_LIGASE_II"/>
    <property type="match status" value="1"/>
</dbReference>
<evidence type="ECO:0000256" key="3">
    <source>
        <dbReference type="ARBA" id="ARBA00011245"/>
    </source>
</evidence>
<evidence type="ECO:0000256" key="9">
    <source>
        <dbReference type="ARBA" id="ARBA00022946"/>
    </source>
</evidence>
<comment type="function">
    <text evidence="15">Is responsible for the charging of tRNA(Phe) with phenylalanine in mitochondrial translation. To a lesser extent, also catalyzes direct attachment of m-Tyr (an oxidized version of Phe) to tRNA(Phe), thereby opening the way for delivery of the misacylated tRNA to the ribosome and incorporation of ROS-damaged amino acid into proteins.</text>
</comment>
<dbReference type="CDD" id="cd00496">
    <property type="entry name" value="PheRS_alpha_core"/>
    <property type="match status" value="1"/>
</dbReference>
<evidence type="ECO:0000259" key="18">
    <source>
        <dbReference type="PROSITE" id="PS51447"/>
    </source>
</evidence>
<sequence>MRLFVRRILCDSRRTPFSTKSPKESIKDVGTYGDRKTIELCGRKISEDDWTNITPRILDHIGRNIYLQKNHPLSILRQKIIDYFYSNYLGHRGTPVFSVYETLSPLVTTVQNFDSLLIEKDHPSRRKSDCYYIDRDHLLRAHMTAHQAELIKSGLDRFLMIGDVYRRDEIDATHYPVFHQVDAVRLFTGTELHGDRWGSNGKSLFGNGTRTHDCQECHDEMSVKLVEMDLKTCLMGLTRSLFGKGISHRWTETYFPFTHPSWELEIDFNGEWMEVLGCGVVEQSILKKAGASDRIGWAFGLGLERLAMLLFNIPDIRLFWSKDSGFLSQFKEGTITKYKPISQFPQCINDISFWLPNDKFSANDFYDLVRVIGGDIVEQVSLVDEFTHPKSGKKSHCYRIVYRHMEKTLTQEEVNAIHSKIEKNASETLGVIVR</sequence>
<dbReference type="SUPFAM" id="SSF54991">
    <property type="entry name" value="Anticodon-binding domain of PheRS"/>
    <property type="match status" value="1"/>
</dbReference>
<evidence type="ECO:0000256" key="12">
    <source>
        <dbReference type="ARBA" id="ARBA00023146"/>
    </source>
</evidence>
<dbReference type="GO" id="GO:0004826">
    <property type="term" value="F:phenylalanine-tRNA ligase activity"/>
    <property type="evidence" value="ECO:0007669"/>
    <property type="project" value="UniProtKB-EC"/>
</dbReference>
<evidence type="ECO:0000256" key="4">
    <source>
        <dbReference type="ARBA" id="ARBA00012814"/>
    </source>
</evidence>
<evidence type="ECO:0000259" key="17">
    <source>
        <dbReference type="PROSITE" id="PS50862"/>
    </source>
</evidence>
<dbReference type="Pfam" id="PF03147">
    <property type="entry name" value="FDX-ACB"/>
    <property type="match status" value="1"/>
</dbReference>
<dbReference type="OrthoDB" id="4457at2759"/>
<gene>
    <name evidence="19" type="ORF">J437_LFUL015053</name>
</gene>
<evidence type="ECO:0000256" key="2">
    <source>
        <dbReference type="ARBA" id="ARBA00008226"/>
    </source>
</evidence>
<proteinExistence type="inferred from homology"/>
<evidence type="ECO:0000256" key="7">
    <source>
        <dbReference type="ARBA" id="ARBA00022840"/>
    </source>
</evidence>
<dbReference type="PANTHER" id="PTHR11538">
    <property type="entry name" value="PHENYLALANYL-TRNA SYNTHETASE"/>
    <property type="match status" value="1"/>
</dbReference>
<dbReference type="NCBIfam" id="TIGR00469">
    <property type="entry name" value="pheS_mito"/>
    <property type="match status" value="1"/>
</dbReference>
<keyword evidence="9" id="KW-0809">Transit peptide</keyword>
<dbReference type="SMART" id="SM00896">
    <property type="entry name" value="FDX-ACB"/>
    <property type="match status" value="1"/>
</dbReference>